<accession>A0A811VF49</accession>
<dbReference type="AlphaFoldDB" id="A0A811VF49"/>
<dbReference type="Proteomes" id="UP000606786">
    <property type="component" value="Unassembled WGS sequence"/>
</dbReference>
<protein>
    <submittedName>
        <fullName evidence="1">(Mediterranean fruit fly) hypothetical protein</fullName>
    </submittedName>
</protein>
<gene>
    <name evidence="1" type="ORF">CCAP1982_LOCUS20948</name>
</gene>
<organism evidence="1 2">
    <name type="scientific">Ceratitis capitata</name>
    <name type="common">Mediterranean fruit fly</name>
    <name type="synonym">Tephritis capitata</name>
    <dbReference type="NCBI Taxonomy" id="7213"/>
    <lineage>
        <taxon>Eukaryota</taxon>
        <taxon>Metazoa</taxon>
        <taxon>Ecdysozoa</taxon>
        <taxon>Arthropoda</taxon>
        <taxon>Hexapoda</taxon>
        <taxon>Insecta</taxon>
        <taxon>Pterygota</taxon>
        <taxon>Neoptera</taxon>
        <taxon>Endopterygota</taxon>
        <taxon>Diptera</taxon>
        <taxon>Brachycera</taxon>
        <taxon>Muscomorpha</taxon>
        <taxon>Tephritoidea</taxon>
        <taxon>Tephritidae</taxon>
        <taxon>Ceratitis</taxon>
        <taxon>Ceratitis</taxon>
    </lineage>
</organism>
<name>A0A811VF49_CERCA</name>
<evidence type="ECO:0000313" key="2">
    <source>
        <dbReference type="Proteomes" id="UP000606786"/>
    </source>
</evidence>
<sequence>MQPSNVCSEHDKELRKHYGNNKKYFLHRNSKVDALHWPKSLIDFRAHKYHLTMPNECNL</sequence>
<proteinExistence type="predicted"/>
<comment type="caution">
    <text evidence="1">The sequence shown here is derived from an EMBL/GenBank/DDBJ whole genome shotgun (WGS) entry which is preliminary data.</text>
</comment>
<reference evidence="1" key="1">
    <citation type="submission" date="2020-11" db="EMBL/GenBank/DDBJ databases">
        <authorList>
            <person name="Whitehead M."/>
        </authorList>
    </citation>
    <scope>NUCLEOTIDE SEQUENCE</scope>
    <source>
        <strain evidence="1">EGII</strain>
    </source>
</reference>
<evidence type="ECO:0000313" key="1">
    <source>
        <dbReference type="EMBL" id="CAD7012849.1"/>
    </source>
</evidence>
<keyword evidence="2" id="KW-1185">Reference proteome</keyword>
<dbReference type="EMBL" id="CAJHJT010000056">
    <property type="protein sequence ID" value="CAD7012849.1"/>
    <property type="molecule type" value="Genomic_DNA"/>
</dbReference>